<comment type="caution">
    <text evidence="2">The sequence shown here is derived from an EMBL/GenBank/DDBJ whole genome shotgun (WGS) entry which is preliminary data.</text>
</comment>
<dbReference type="Pfam" id="PF02661">
    <property type="entry name" value="Fic"/>
    <property type="match status" value="1"/>
</dbReference>
<feature type="domain" description="Fido" evidence="1">
    <location>
        <begin position="4"/>
        <end position="124"/>
    </location>
</feature>
<evidence type="ECO:0000259" key="1">
    <source>
        <dbReference type="PROSITE" id="PS51459"/>
    </source>
</evidence>
<dbReference type="InterPro" id="IPR006440">
    <property type="entry name" value="Doc"/>
</dbReference>
<dbReference type="InterPro" id="IPR003812">
    <property type="entry name" value="Fido"/>
</dbReference>
<gene>
    <name evidence="2" type="ORF">J2S11_002127</name>
</gene>
<dbReference type="InterPro" id="IPR053737">
    <property type="entry name" value="Type_II_TA_Toxin"/>
</dbReference>
<dbReference type="PANTHER" id="PTHR39426">
    <property type="entry name" value="HOMOLOGY TO DEATH-ON-CURING PROTEIN OF PHAGE P1"/>
    <property type="match status" value="1"/>
</dbReference>
<dbReference type="EMBL" id="JAUSTY010000007">
    <property type="protein sequence ID" value="MDQ0166226.1"/>
    <property type="molecule type" value="Genomic_DNA"/>
</dbReference>
<dbReference type="Gene3D" id="1.20.120.1870">
    <property type="entry name" value="Fic/DOC protein, Fido domain"/>
    <property type="match status" value="1"/>
</dbReference>
<dbReference type="RefSeq" id="WP_307394255.1">
    <property type="nucleotide sequence ID" value="NZ_BAAADK010000048.1"/>
</dbReference>
<reference evidence="2 3" key="1">
    <citation type="submission" date="2023-07" db="EMBL/GenBank/DDBJ databases">
        <title>Genomic Encyclopedia of Type Strains, Phase IV (KMG-IV): sequencing the most valuable type-strain genomes for metagenomic binning, comparative biology and taxonomic classification.</title>
        <authorList>
            <person name="Goeker M."/>
        </authorList>
    </citation>
    <scope>NUCLEOTIDE SEQUENCE [LARGE SCALE GENOMIC DNA]</scope>
    <source>
        <strain evidence="2 3">DSM 12751</strain>
    </source>
</reference>
<keyword evidence="3" id="KW-1185">Reference proteome</keyword>
<proteinExistence type="predicted"/>
<dbReference type="InterPro" id="IPR036597">
    <property type="entry name" value="Fido-like_dom_sf"/>
</dbReference>
<protein>
    <submittedName>
        <fullName evidence="2">Death-on-curing protein</fullName>
    </submittedName>
</protein>
<evidence type="ECO:0000313" key="3">
    <source>
        <dbReference type="Proteomes" id="UP001235840"/>
    </source>
</evidence>
<dbReference type="SUPFAM" id="SSF140931">
    <property type="entry name" value="Fic-like"/>
    <property type="match status" value="1"/>
</dbReference>
<dbReference type="PROSITE" id="PS51459">
    <property type="entry name" value="FIDO"/>
    <property type="match status" value="1"/>
</dbReference>
<evidence type="ECO:0000313" key="2">
    <source>
        <dbReference type="EMBL" id="MDQ0166226.1"/>
    </source>
</evidence>
<accession>A0ABT9VZ07</accession>
<organism evidence="2 3">
    <name type="scientific">Caldalkalibacillus horti</name>
    <dbReference type="NCBI Taxonomy" id="77523"/>
    <lineage>
        <taxon>Bacteria</taxon>
        <taxon>Bacillati</taxon>
        <taxon>Bacillota</taxon>
        <taxon>Bacilli</taxon>
        <taxon>Bacillales</taxon>
        <taxon>Bacillaceae</taxon>
        <taxon>Caldalkalibacillus</taxon>
    </lineage>
</organism>
<dbReference type="PANTHER" id="PTHR39426:SF1">
    <property type="entry name" value="HOMOLOGY TO DEATH-ON-CURING PROTEIN OF PHAGE P1"/>
    <property type="match status" value="1"/>
</dbReference>
<dbReference type="NCBIfam" id="TIGR01550">
    <property type="entry name" value="DOC_P1"/>
    <property type="match status" value="1"/>
</dbReference>
<sequence length="132" mass="15297">MRYLTEKEVIVINQLIIMKSSPSEQIGIKDAKLLNSAIHRPQQSVFGEDAYHSIYEKAAALFQSLAMNHPFHNANKRTAFMSLNIFLKKNRFDFVMDTKQAEDFTVDLVNKKYSFEEIASIIEQHAVHRNDH</sequence>
<dbReference type="Proteomes" id="UP001235840">
    <property type="component" value="Unassembled WGS sequence"/>
</dbReference>
<name>A0ABT9VZ07_9BACI</name>